<organism evidence="1 2">
    <name type="scientific">Rickettsia tillamookensis</name>
    <dbReference type="NCBI Taxonomy" id="2761623"/>
    <lineage>
        <taxon>Bacteria</taxon>
        <taxon>Pseudomonadati</taxon>
        <taxon>Pseudomonadota</taxon>
        <taxon>Alphaproteobacteria</taxon>
        <taxon>Rickettsiales</taxon>
        <taxon>Rickettsiaceae</taxon>
        <taxon>Rickettsieae</taxon>
        <taxon>Rickettsia</taxon>
        <taxon>spotted fever group</taxon>
    </lineage>
</organism>
<accession>A0A9E6SQM5</accession>
<dbReference type="Proteomes" id="UP000595296">
    <property type="component" value="Chromosome"/>
</dbReference>
<sequence length="64" mass="7644">MLYNKLNIENGCIMSIKLDPYEQDIEDNFEKQQEIDDKSEIDLLQKAAKIHVRKMTNKKNKKNF</sequence>
<dbReference type="EMBL" id="CP060138">
    <property type="protein sequence ID" value="QQV75297.1"/>
    <property type="molecule type" value="Genomic_DNA"/>
</dbReference>
<evidence type="ECO:0000313" key="1">
    <source>
        <dbReference type="EMBL" id="QQV75297.1"/>
    </source>
</evidence>
<gene>
    <name evidence="1" type="ORF">H6P87_00849</name>
</gene>
<evidence type="ECO:0000313" key="2">
    <source>
        <dbReference type="Proteomes" id="UP000595296"/>
    </source>
</evidence>
<protein>
    <submittedName>
        <fullName evidence="1">Uncharacterized protein</fullName>
    </submittedName>
</protein>
<proteinExistence type="predicted"/>
<name>A0A9E6SQM5_9RICK</name>
<keyword evidence="2" id="KW-1185">Reference proteome</keyword>
<reference evidence="1 2" key="1">
    <citation type="journal article" date="2021" name="Int. J. Syst. Evol. Microbiol.">
        <title>Characterization of a novel transitional group Rickettsia species (Rickettsia tillamookensis sp. nov.) from the western black-legged tick, Ixodes pacificus.</title>
        <authorList>
            <person name="Gauthier D.T."/>
            <person name="Karpathy S.E."/>
            <person name="Grizzard S.L."/>
            <person name="Batra D."/>
            <person name="Rowe L.A."/>
            <person name="Paddock C.D."/>
        </authorList>
    </citation>
    <scope>NUCLEOTIDE SEQUENCE [LARGE SCALE GENOMIC DNA]</scope>
    <source>
        <strain evidence="1 2">Tillamook 23</strain>
    </source>
</reference>